<organism evidence="2 3">
    <name type="scientific">Fukomys damarensis</name>
    <name type="common">Damaraland mole rat</name>
    <name type="synonym">Cryptomys damarensis</name>
    <dbReference type="NCBI Taxonomy" id="885580"/>
    <lineage>
        <taxon>Eukaryota</taxon>
        <taxon>Metazoa</taxon>
        <taxon>Chordata</taxon>
        <taxon>Craniata</taxon>
        <taxon>Vertebrata</taxon>
        <taxon>Euteleostomi</taxon>
        <taxon>Mammalia</taxon>
        <taxon>Eutheria</taxon>
        <taxon>Euarchontoglires</taxon>
        <taxon>Glires</taxon>
        <taxon>Rodentia</taxon>
        <taxon>Hystricomorpha</taxon>
        <taxon>Bathyergidae</taxon>
        <taxon>Fukomys</taxon>
    </lineage>
</organism>
<evidence type="ECO:0000259" key="1">
    <source>
        <dbReference type="Pfam" id="PF07717"/>
    </source>
</evidence>
<dbReference type="EMBL" id="KN125042">
    <property type="protein sequence ID" value="KFO19412.1"/>
    <property type="molecule type" value="Genomic_DNA"/>
</dbReference>
<keyword evidence="2" id="KW-0347">Helicase</keyword>
<reference evidence="2 3" key="1">
    <citation type="submission" date="2013-11" db="EMBL/GenBank/DDBJ databases">
        <title>The Damaraland mole rat (Fukomys damarensis) genome and evolution of African mole rats.</title>
        <authorList>
            <person name="Gladyshev V.N."/>
            <person name="Fang X."/>
        </authorList>
    </citation>
    <scope>NUCLEOTIDE SEQUENCE [LARGE SCALE GENOMIC DNA]</scope>
    <source>
        <tissue evidence="2">Liver</tissue>
    </source>
</reference>
<evidence type="ECO:0000313" key="2">
    <source>
        <dbReference type="EMBL" id="KFO19412.1"/>
    </source>
</evidence>
<dbReference type="AlphaFoldDB" id="A0A091CN73"/>
<dbReference type="GO" id="GO:0004386">
    <property type="term" value="F:helicase activity"/>
    <property type="evidence" value="ECO:0007669"/>
    <property type="project" value="UniProtKB-KW"/>
</dbReference>
<keyword evidence="2" id="KW-0378">Hydrolase</keyword>
<keyword evidence="2" id="KW-0067">ATP-binding</keyword>
<accession>A0A091CN73</accession>
<keyword evidence="3" id="KW-1185">Reference proteome</keyword>
<dbReference type="InterPro" id="IPR011709">
    <property type="entry name" value="DEAD-box_helicase_OB_fold"/>
</dbReference>
<protein>
    <submittedName>
        <fullName evidence="2">ATP-dependent RNA helicase DHX8</fullName>
    </submittedName>
</protein>
<feature type="domain" description="DEAD-box helicase OB fold" evidence="1">
    <location>
        <begin position="23"/>
        <end position="98"/>
    </location>
</feature>
<dbReference type="Proteomes" id="UP000028990">
    <property type="component" value="Unassembled WGS sequence"/>
</dbReference>
<dbReference type="Pfam" id="PF07717">
    <property type="entry name" value="OB_NTP_bind"/>
    <property type="match status" value="1"/>
</dbReference>
<name>A0A091CN73_FUKDA</name>
<gene>
    <name evidence="2" type="ORF">H920_19200</name>
</gene>
<sequence length="164" mass="19016">MLGIMDRHSLDVVSCGKATVHVLKAICSGFLRHVSKRDPQEGYHKLLSQWGVYLHPSSTLFNRQPKWVVYHELVLTIKKYMCKVTTVDPRWLAELAPAFFKFSDPTKLHQQKQRHSLEPLYNRHEEPDACRILQAFHRRSHWRRGAPHTHTRASLSACLQALTG</sequence>
<evidence type="ECO:0000313" key="3">
    <source>
        <dbReference type="Proteomes" id="UP000028990"/>
    </source>
</evidence>
<keyword evidence="2" id="KW-0547">Nucleotide-binding</keyword>
<proteinExistence type="predicted"/>